<organism evidence="2 3">
    <name type="scientific">Rhizopus microsporus</name>
    <dbReference type="NCBI Taxonomy" id="58291"/>
    <lineage>
        <taxon>Eukaryota</taxon>
        <taxon>Fungi</taxon>
        <taxon>Fungi incertae sedis</taxon>
        <taxon>Mucoromycota</taxon>
        <taxon>Mucoromycotina</taxon>
        <taxon>Mucoromycetes</taxon>
        <taxon>Mucorales</taxon>
        <taxon>Mucorineae</taxon>
        <taxon>Rhizopodaceae</taxon>
        <taxon>Rhizopus</taxon>
    </lineage>
</organism>
<feature type="transmembrane region" description="Helical" evidence="1">
    <location>
        <begin position="34"/>
        <end position="51"/>
    </location>
</feature>
<evidence type="ECO:0000313" key="3">
    <source>
        <dbReference type="Proteomes" id="UP000242381"/>
    </source>
</evidence>
<sequence length="121" mass="14010">MDKDSKEPITEKNVASTTEIKRITMNKKDKAHRGINISTAGCISPMVYIIFANPKRRMMLKAFKSGAFKKLSLKKKSRCYKIQVKGPVKKNISRSFCDQHYEQAWTLVLIYVIFFVIHESH</sequence>
<evidence type="ECO:0000256" key="1">
    <source>
        <dbReference type="SAM" id="Phobius"/>
    </source>
</evidence>
<reference evidence="2 3" key="1">
    <citation type="journal article" date="2016" name="Proc. Natl. Acad. Sci. U.S.A.">
        <title>Lipid metabolic changes in an early divergent fungus govern the establishment of a mutualistic symbiosis with endobacteria.</title>
        <authorList>
            <person name="Lastovetsky O.A."/>
            <person name="Gaspar M.L."/>
            <person name="Mondo S.J."/>
            <person name="LaButti K.M."/>
            <person name="Sandor L."/>
            <person name="Grigoriev I.V."/>
            <person name="Henry S.A."/>
            <person name="Pawlowska T.E."/>
        </authorList>
    </citation>
    <scope>NUCLEOTIDE SEQUENCE [LARGE SCALE GENOMIC DNA]</scope>
    <source>
        <strain evidence="2 3">ATCC 11559</strain>
    </source>
</reference>
<protein>
    <submittedName>
        <fullName evidence="2">Uncharacterized protein</fullName>
    </submittedName>
</protein>
<accession>A0A1X0SFW6</accession>
<gene>
    <name evidence="2" type="ORF">BCV71DRAFT_230825</name>
</gene>
<proteinExistence type="predicted"/>
<name>A0A1X0SFW6_RHIZD</name>
<dbReference type="AlphaFoldDB" id="A0A1X0SFW6"/>
<evidence type="ECO:0000313" key="2">
    <source>
        <dbReference type="EMBL" id="ORE23180.1"/>
    </source>
</evidence>
<keyword evidence="1" id="KW-0472">Membrane</keyword>
<dbReference type="Proteomes" id="UP000242381">
    <property type="component" value="Unassembled WGS sequence"/>
</dbReference>
<dbReference type="EMBL" id="KV921260">
    <property type="protein sequence ID" value="ORE23180.1"/>
    <property type="molecule type" value="Genomic_DNA"/>
</dbReference>
<keyword evidence="1" id="KW-0812">Transmembrane</keyword>
<keyword evidence="1" id="KW-1133">Transmembrane helix</keyword>